<protein>
    <submittedName>
        <fullName evidence="2">Cupin domain-containing protein</fullName>
    </submittedName>
</protein>
<dbReference type="OMA" id="HRHPESN"/>
<name>A0A482T2C4_9EURY</name>
<accession>A0A482T2C4</accession>
<dbReference type="GeneID" id="9988806"/>
<evidence type="ECO:0000313" key="2">
    <source>
        <dbReference type="EMBL" id="RYJ08192.1"/>
    </source>
</evidence>
<sequence>MTEIVHLPDLDGTPHANVFPESEPKTVRLTLEADERIAPHDHPGRSIVLHVLDGALELELGDETHALERGDVARFDGDQDISPLATEPSTALLVLAPTPDEE</sequence>
<dbReference type="AlphaFoldDB" id="A0A482T2C4"/>
<gene>
    <name evidence="2" type="ORF">ELS19_16635</name>
</gene>
<proteinExistence type="predicted"/>
<comment type="caution">
    <text evidence="2">The sequence shown here is derived from an EMBL/GenBank/DDBJ whole genome shotgun (WGS) entry which is preliminary data.</text>
</comment>
<evidence type="ECO:0000313" key="3">
    <source>
        <dbReference type="Proteomes" id="UP000294028"/>
    </source>
</evidence>
<feature type="domain" description="Cupin type-2" evidence="1">
    <location>
        <begin position="29"/>
        <end position="78"/>
    </location>
</feature>
<dbReference type="RefSeq" id="WP_006054612.1">
    <property type="nucleotide sequence ID" value="NZ_RZHH01000003.1"/>
</dbReference>
<dbReference type="Gene3D" id="2.60.120.10">
    <property type="entry name" value="Jelly Rolls"/>
    <property type="match status" value="1"/>
</dbReference>
<dbReference type="InterPro" id="IPR011051">
    <property type="entry name" value="RmlC_Cupin_sf"/>
</dbReference>
<dbReference type="InterPro" id="IPR013096">
    <property type="entry name" value="Cupin_2"/>
</dbReference>
<dbReference type="Proteomes" id="UP000294028">
    <property type="component" value="Unassembled WGS sequence"/>
</dbReference>
<dbReference type="EMBL" id="RZHH01000003">
    <property type="protein sequence ID" value="RYJ08192.1"/>
    <property type="molecule type" value="Genomic_DNA"/>
</dbReference>
<dbReference type="InterPro" id="IPR014710">
    <property type="entry name" value="RmlC-like_jellyroll"/>
</dbReference>
<dbReference type="Pfam" id="PF07883">
    <property type="entry name" value="Cupin_2"/>
    <property type="match status" value="1"/>
</dbReference>
<organism evidence="2 3">
    <name type="scientific">Halogeometricum borinquense</name>
    <dbReference type="NCBI Taxonomy" id="60847"/>
    <lineage>
        <taxon>Archaea</taxon>
        <taxon>Methanobacteriati</taxon>
        <taxon>Methanobacteriota</taxon>
        <taxon>Stenosarchaea group</taxon>
        <taxon>Halobacteria</taxon>
        <taxon>Halobacteriales</taxon>
        <taxon>Haloferacaceae</taxon>
        <taxon>Halogeometricum</taxon>
    </lineage>
</organism>
<evidence type="ECO:0000259" key="1">
    <source>
        <dbReference type="Pfam" id="PF07883"/>
    </source>
</evidence>
<reference evidence="2 3" key="1">
    <citation type="submission" date="2018-12" db="EMBL/GenBank/DDBJ databases">
        <title>Genome analysis provides insights into bioremediation potentialities of Halogeometricum borinquense strain N11.</title>
        <authorList>
            <person name="Najjari A."/>
            <person name="Youssef N."/>
            <person name="Fhoula I."/>
            <person name="Ben Dhia O."/>
            <person name="Mahjoubi M."/>
            <person name="Ouzari H.I."/>
            <person name="Cherif A."/>
        </authorList>
    </citation>
    <scope>NUCLEOTIDE SEQUENCE [LARGE SCALE GENOMIC DNA]</scope>
    <source>
        <strain evidence="2 3">N11</strain>
    </source>
</reference>
<dbReference type="SUPFAM" id="SSF51182">
    <property type="entry name" value="RmlC-like cupins"/>
    <property type="match status" value="1"/>
</dbReference>